<evidence type="ECO:0000313" key="1">
    <source>
        <dbReference type="EMBL" id="GAG59552.1"/>
    </source>
</evidence>
<reference evidence="1" key="1">
    <citation type="journal article" date="2014" name="Front. Microbiol.">
        <title>High frequency of phylogenetically diverse reductive dehalogenase-homologous genes in deep subseafloor sedimentary metagenomes.</title>
        <authorList>
            <person name="Kawai M."/>
            <person name="Futagami T."/>
            <person name="Toyoda A."/>
            <person name="Takaki Y."/>
            <person name="Nishi S."/>
            <person name="Hori S."/>
            <person name="Arai W."/>
            <person name="Tsubouchi T."/>
            <person name="Morono Y."/>
            <person name="Uchiyama I."/>
            <person name="Ito T."/>
            <person name="Fujiyama A."/>
            <person name="Inagaki F."/>
            <person name="Takami H."/>
        </authorList>
    </citation>
    <scope>NUCLEOTIDE SEQUENCE</scope>
    <source>
        <strain evidence="1">Expedition CK06-06</strain>
    </source>
</reference>
<proteinExistence type="predicted"/>
<dbReference type="EMBL" id="BART01006212">
    <property type="protein sequence ID" value="GAG59552.1"/>
    <property type="molecule type" value="Genomic_DNA"/>
</dbReference>
<name>X0ZNC9_9ZZZZ</name>
<protein>
    <submittedName>
        <fullName evidence="1">Uncharacterized protein</fullName>
    </submittedName>
</protein>
<sequence length="183" mass="20421">PDIETWKTLDTEGVAFDTGTSDIWGEMQIYYRNANSKLTNARKNEYVIPVSTNVTALMAGLANSDKNNFSLIETTDNTTVPRVVYNSGGFLNHRLTSIGFFNNLVKWRYGTSASLATRLKLALVAMTEMETRPLLKIPITDYYAGLLTNYDMDKAITTSAGTGKTKTIKQRLNTDFAELEIEL</sequence>
<dbReference type="AlphaFoldDB" id="X0ZNC9"/>
<gene>
    <name evidence="1" type="ORF">S01H4_14153</name>
</gene>
<organism evidence="1">
    <name type="scientific">marine sediment metagenome</name>
    <dbReference type="NCBI Taxonomy" id="412755"/>
    <lineage>
        <taxon>unclassified sequences</taxon>
        <taxon>metagenomes</taxon>
        <taxon>ecological metagenomes</taxon>
    </lineage>
</organism>
<feature type="non-terminal residue" evidence="1">
    <location>
        <position position="1"/>
    </location>
</feature>
<accession>X0ZNC9</accession>
<comment type="caution">
    <text evidence="1">The sequence shown here is derived from an EMBL/GenBank/DDBJ whole genome shotgun (WGS) entry which is preliminary data.</text>
</comment>